<dbReference type="InterPro" id="IPR050319">
    <property type="entry name" value="ABC_transp_ATP-bind"/>
</dbReference>
<comment type="similarity">
    <text evidence="1">Belongs to the ABC transporter superfamily.</text>
</comment>
<dbReference type="PANTHER" id="PTHR43776">
    <property type="entry name" value="TRANSPORT ATP-BINDING PROTEIN"/>
    <property type="match status" value="1"/>
</dbReference>
<dbReference type="SUPFAM" id="SSF52540">
    <property type="entry name" value="P-loop containing nucleoside triphosphate hydrolases"/>
    <property type="match status" value="1"/>
</dbReference>
<dbReference type="PANTHER" id="PTHR43776:SF7">
    <property type="entry name" value="D,D-DIPEPTIDE TRANSPORT ATP-BINDING PROTEIN DDPF-RELATED"/>
    <property type="match status" value="1"/>
</dbReference>
<evidence type="ECO:0000256" key="2">
    <source>
        <dbReference type="ARBA" id="ARBA00022448"/>
    </source>
</evidence>
<sequence>MLIEVEALSYRYGATPVLRDIYLHARRGEFTGIIGPSGCGKSTLLRILLGMETPTCGTVRINGVDIHDRRRRASGLPVTVGAVFQDYVSSVNPLMTVAQIVAEPLRLRKVDVQDAQSAVACRLNDVGLSADLLPRYPHQLSGGQLQRVCLARALVAQPQLLVLDEALSALDAAAQMLILRGLRRHTEMTCLFISHDRAMVNRLCQRIWCIERGEGRQVSAA</sequence>
<dbReference type="Proteomes" id="UP000002734">
    <property type="component" value="Chromosome"/>
</dbReference>
<dbReference type="GO" id="GO:0005524">
    <property type="term" value="F:ATP binding"/>
    <property type="evidence" value="ECO:0007669"/>
    <property type="project" value="UniProtKB-KW"/>
</dbReference>
<dbReference type="GO" id="GO:0016887">
    <property type="term" value="F:ATP hydrolysis activity"/>
    <property type="evidence" value="ECO:0007669"/>
    <property type="project" value="InterPro"/>
</dbReference>
<dbReference type="PROSITE" id="PS00211">
    <property type="entry name" value="ABC_TRANSPORTER_1"/>
    <property type="match status" value="1"/>
</dbReference>
<evidence type="ECO:0000256" key="1">
    <source>
        <dbReference type="ARBA" id="ARBA00005417"/>
    </source>
</evidence>
<protein>
    <submittedName>
        <fullName evidence="6">ABC transporter related</fullName>
    </submittedName>
</protein>
<gene>
    <name evidence="6" type="ordered locus">Dd703_3490</name>
</gene>
<dbReference type="KEGG" id="dda:Dd703_3490"/>
<keyword evidence="4" id="KW-0067">ATP-binding</keyword>
<dbReference type="EMBL" id="CP001654">
    <property type="protein sequence ID" value="ACS87250.1"/>
    <property type="molecule type" value="Genomic_DNA"/>
</dbReference>
<keyword evidence="3" id="KW-0547">Nucleotide-binding</keyword>
<dbReference type="PROSITE" id="PS50893">
    <property type="entry name" value="ABC_TRANSPORTER_2"/>
    <property type="match status" value="1"/>
</dbReference>
<dbReference type="GO" id="GO:0055085">
    <property type="term" value="P:transmembrane transport"/>
    <property type="evidence" value="ECO:0007669"/>
    <property type="project" value="UniProtKB-ARBA"/>
</dbReference>
<dbReference type="RefSeq" id="WP_015855148.1">
    <property type="nucleotide sequence ID" value="NC_012880.1"/>
</dbReference>
<dbReference type="Gene3D" id="3.40.50.300">
    <property type="entry name" value="P-loop containing nucleotide triphosphate hydrolases"/>
    <property type="match status" value="1"/>
</dbReference>
<dbReference type="CDD" id="cd03257">
    <property type="entry name" value="ABC_NikE_OppD_transporters"/>
    <property type="match status" value="1"/>
</dbReference>
<dbReference type="STRING" id="579405.Dd703_3490"/>
<feature type="domain" description="ABC transporter" evidence="5">
    <location>
        <begin position="3"/>
        <end position="221"/>
    </location>
</feature>
<proteinExistence type="inferred from homology"/>
<evidence type="ECO:0000256" key="3">
    <source>
        <dbReference type="ARBA" id="ARBA00022741"/>
    </source>
</evidence>
<dbReference type="InterPro" id="IPR003439">
    <property type="entry name" value="ABC_transporter-like_ATP-bd"/>
</dbReference>
<dbReference type="InterPro" id="IPR027417">
    <property type="entry name" value="P-loop_NTPase"/>
</dbReference>
<dbReference type="AlphaFoldDB" id="C6C3F2"/>
<accession>C6C3F2</accession>
<keyword evidence="2" id="KW-0813">Transport</keyword>
<reference evidence="6" key="1">
    <citation type="submission" date="2009-06" db="EMBL/GenBank/DDBJ databases">
        <title>Complete sequence of Dickeya dadantii Ech703.</title>
        <authorList>
            <consortium name="US DOE Joint Genome Institute"/>
            <person name="Lucas S."/>
            <person name="Copeland A."/>
            <person name="Lapidus A."/>
            <person name="Glavina del Rio T."/>
            <person name="Dalin E."/>
            <person name="Tice H."/>
            <person name="Bruce D."/>
            <person name="Goodwin L."/>
            <person name="Pitluck S."/>
            <person name="Chertkov O."/>
            <person name="Brettin T."/>
            <person name="Detter J.C."/>
            <person name="Han C."/>
            <person name="Larimer F."/>
            <person name="Land M."/>
            <person name="Hauser L."/>
            <person name="Kyrpides N."/>
            <person name="Mikhailova N."/>
            <person name="Balakrishnan V."/>
            <person name="Glasner J."/>
            <person name="Perna N.T."/>
        </authorList>
    </citation>
    <scope>NUCLEOTIDE SEQUENCE [LARGE SCALE GENOMIC DNA]</scope>
    <source>
        <strain evidence="6">Ech703</strain>
    </source>
</reference>
<dbReference type="SMART" id="SM00382">
    <property type="entry name" value="AAA"/>
    <property type="match status" value="1"/>
</dbReference>
<dbReference type="eggNOG" id="COG1124">
    <property type="taxonomic scope" value="Bacteria"/>
</dbReference>
<dbReference type="InterPro" id="IPR017871">
    <property type="entry name" value="ABC_transporter-like_CS"/>
</dbReference>
<dbReference type="InterPro" id="IPR003593">
    <property type="entry name" value="AAA+_ATPase"/>
</dbReference>
<evidence type="ECO:0000313" key="7">
    <source>
        <dbReference type="Proteomes" id="UP000002734"/>
    </source>
</evidence>
<evidence type="ECO:0000313" key="6">
    <source>
        <dbReference type="EMBL" id="ACS87250.1"/>
    </source>
</evidence>
<keyword evidence="7" id="KW-1185">Reference proteome</keyword>
<name>C6C3F2_MUSP7</name>
<evidence type="ECO:0000259" key="5">
    <source>
        <dbReference type="PROSITE" id="PS50893"/>
    </source>
</evidence>
<dbReference type="Pfam" id="PF00005">
    <property type="entry name" value="ABC_tran"/>
    <property type="match status" value="1"/>
</dbReference>
<evidence type="ECO:0000256" key="4">
    <source>
        <dbReference type="ARBA" id="ARBA00022840"/>
    </source>
</evidence>
<dbReference type="HOGENOM" id="CLU_000604_1_23_6"/>
<organism evidence="6 7">
    <name type="scientific">Musicola paradisiaca (strain Ech703)</name>
    <name type="common">Dickeya paradisiaca</name>
    <name type="synonym">Dickeya dadantii</name>
    <dbReference type="NCBI Taxonomy" id="579405"/>
    <lineage>
        <taxon>Bacteria</taxon>
        <taxon>Pseudomonadati</taxon>
        <taxon>Pseudomonadota</taxon>
        <taxon>Gammaproteobacteria</taxon>
        <taxon>Enterobacterales</taxon>
        <taxon>Pectobacteriaceae</taxon>
        <taxon>Musicola</taxon>
    </lineage>
</organism>